<keyword evidence="3" id="KW-1185">Reference proteome</keyword>
<organism evidence="2 3">
    <name type="scientific">Sphaerobolus stellatus (strain SS14)</name>
    <dbReference type="NCBI Taxonomy" id="990650"/>
    <lineage>
        <taxon>Eukaryota</taxon>
        <taxon>Fungi</taxon>
        <taxon>Dikarya</taxon>
        <taxon>Basidiomycota</taxon>
        <taxon>Agaricomycotina</taxon>
        <taxon>Agaricomycetes</taxon>
        <taxon>Phallomycetidae</taxon>
        <taxon>Geastrales</taxon>
        <taxon>Sphaerobolaceae</taxon>
        <taxon>Sphaerobolus</taxon>
    </lineage>
</organism>
<name>A0A0C9T3A5_SPHS4</name>
<gene>
    <name evidence="2" type="ORF">M422DRAFT_196012</name>
</gene>
<feature type="repeat" description="WD" evidence="1">
    <location>
        <begin position="18"/>
        <end position="46"/>
    </location>
</feature>
<feature type="non-terminal residue" evidence="2">
    <location>
        <position position="1"/>
    </location>
</feature>
<dbReference type="SUPFAM" id="SSF50993">
    <property type="entry name" value="Peptidase/esterase 'gauge' domain"/>
    <property type="match status" value="1"/>
</dbReference>
<dbReference type="EMBL" id="KN837705">
    <property type="protein sequence ID" value="KIJ23363.1"/>
    <property type="molecule type" value="Genomic_DNA"/>
</dbReference>
<dbReference type="InterPro" id="IPR001680">
    <property type="entry name" value="WD40_rpt"/>
</dbReference>
<proteinExistence type="predicted"/>
<dbReference type="Proteomes" id="UP000054279">
    <property type="component" value="Unassembled WGS sequence"/>
</dbReference>
<accession>A0A0C9T3A5</accession>
<evidence type="ECO:0000313" key="2">
    <source>
        <dbReference type="EMBL" id="KIJ23363.1"/>
    </source>
</evidence>
<evidence type="ECO:0000256" key="1">
    <source>
        <dbReference type="PROSITE-ProRule" id="PRU00221"/>
    </source>
</evidence>
<evidence type="ECO:0000313" key="3">
    <source>
        <dbReference type="Proteomes" id="UP000054279"/>
    </source>
</evidence>
<dbReference type="InterPro" id="IPR015943">
    <property type="entry name" value="WD40/YVTN_repeat-like_dom_sf"/>
</dbReference>
<dbReference type="OrthoDB" id="2615105at2759"/>
<dbReference type="Gene3D" id="2.130.10.10">
    <property type="entry name" value="YVTN repeat-like/Quinoprotein amine dehydrogenase"/>
    <property type="match status" value="1"/>
</dbReference>
<dbReference type="SUPFAM" id="SSF50998">
    <property type="entry name" value="Quinoprotein alcohol dehydrogenase-like"/>
    <property type="match status" value="1"/>
</dbReference>
<keyword evidence="1" id="KW-0853">WD repeat</keyword>
<dbReference type="PROSITE" id="PS50082">
    <property type="entry name" value="WD_REPEATS_2"/>
    <property type="match status" value="1"/>
</dbReference>
<reference evidence="2 3" key="1">
    <citation type="submission" date="2014-06" db="EMBL/GenBank/DDBJ databases">
        <title>Evolutionary Origins and Diversification of the Mycorrhizal Mutualists.</title>
        <authorList>
            <consortium name="DOE Joint Genome Institute"/>
            <consortium name="Mycorrhizal Genomics Consortium"/>
            <person name="Kohler A."/>
            <person name="Kuo A."/>
            <person name="Nagy L.G."/>
            <person name="Floudas D."/>
            <person name="Copeland A."/>
            <person name="Barry K.W."/>
            <person name="Cichocki N."/>
            <person name="Veneault-Fourrey C."/>
            <person name="LaButti K."/>
            <person name="Lindquist E.A."/>
            <person name="Lipzen A."/>
            <person name="Lundell T."/>
            <person name="Morin E."/>
            <person name="Murat C."/>
            <person name="Riley R."/>
            <person name="Ohm R."/>
            <person name="Sun H."/>
            <person name="Tunlid A."/>
            <person name="Henrissat B."/>
            <person name="Grigoriev I.V."/>
            <person name="Hibbett D.S."/>
            <person name="Martin F."/>
        </authorList>
    </citation>
    <scope>NUCLEOTIDE SEQUENCE [LARGE SCALE GENOMIC DNA]</scope>
    <source>
        <strain evidence="2 3">SS14</strain>
    </source>
</reference>
<protein>
    <submittedName>
        <fullName evidence="2">Unplaced genomic scaffold SPHSTscaffold_630, whole genome shotgun sequence</fullName>
    </submittedName>
</protein>
<dbReference type="PROSITE" id="PS50294">
    <property type="entry name" value="WD_REPEATS_REGION"/>
    <property type="match status" value="1"/>
</dbReference>
<dbReference type="HOGENOM" id="CLU_000288_57_19_1"/>
<dbReference type="Pfam" id="PF00400">
    <property type="entry name" value="WD40"/>
    <property type="match status" value="1"/>
</dbReference>
<dbReference type="InterPro" id="IPR011047">
    <property type="entry name" value="Quinoprotein_ADH-like_sf"/>
</dbReference>
<dbReference type="AlphaFoldDB" id="A0A0C9T3A5"/>
<sequence length="162" mass="17998">QTIRIWDAKTGEVVGEPLQGHKGRVWAVAFSPDGKHIVSSSDDDTIPNLEAITGAAGDPHKKDQVLISPPLSHDAHQMSCFTHQCFINADGWLCLPKSSNSKSQPDKLLFWVPPESHNGLWWPGNTAVISQYPLKLDLSNFHHGEDWVACYVKNDCSKCDRK</sequence>